<name>Q8ZZ66_PYRAE</name>
<gene>
    <name evidence="2" type="ordered locus">PAE0415</name>
</gene>
<dbReference type="AlphaFoldDB" id="Q8ZZ66"/>
<keyword evidence="1" id="KW-1133">Transmembrane helix</keyword>
<evidence type="ECO:0000313" key="2">
    <source>
        <dbReference type="EMBL" id="AAL62775.1"/>
    </source>
</evidence>
<dbReference type="EMBL" id="AE009441">
    <property type="protein sequence ID" value="AAL62775.1"/>
    <property type="molecule type" value="Genomic_DNA"/>
</dbReference>
<reference evidence="2 3" key="1">
    <citation type="journal article" date="2002" name="Proc. Natl. Acad. Sci. U.S.A.">
        <title>Genome sequence of the hyperthermophilic crenarchaeon Pyrobaculum aerophilum.</title>
        <authorList>
            <person name="Fitz-Gibbon S.T."/>
            <person name="Ladner H."/>
            <person name="Kim U.J."/>
            <person name="Stetter K.O."/>
            <person name="Simon M.I."/>
            <person name="Miller J.H."/>
        </authorList>
    </citation>
    <scope>NUCLEOTIDE SEQUENCE [LARGE SCALE GENOMIC DNA]</scope>
    <source>
        <strain evidence="3">ATCC 51768 / DSM 7523 / JCM 9630 / CIP 104966 / NBRC 100827 / IM2</strain>
    </source>
</reference>
<keyword evidence="1" id="KW-0472">Membrane</keyword>
<dbReference type="EnsemblBacteria" id="AAL62775">
    <property type="protein sequence ID" value="AAL62775"/>
    <property type="gene ID" value="PAE0415"/>
</dbReference>
<keyword evidence="3" id="KW-1185">Reference proteome</keyword>
<feature type="transmembrane region" description="Helical" evidence="1">
    <location>
        <begin position="21"/>
        <end position="39"/>
    </location>
</feature>
<accession>Q8ZZ66</accession>
<dbReference type="KEGG" id="pai:PAE0415"/>
<organism evidence="2 3">
    <name type="scientific">Pyrobaculum aerophilum (strain ATCC 51768 / DSM 7523 / JCM 9630 / CIP 104966 / NBRC 100827 / IM2)</name>
    <dbReference type="NCBI Taxonomy" id="178306"/>
    <lineage>
        <taxon>Archaea</taxon>
        <taxon>Thermoproteota</taxon>
        <taxon>Thermoprotei</taxon>
        <taxon>Thermoproteales</taxon>
        <taxon>Thermoproteaceae</taxon>
        <taxon>Pyrobaculum</taxon>
    </lineage>
</organism>
<keyword evidence="1" id="KW-0812">Transmembrane</keyword>
<evidence type="ECO:0000256" key="1">
    <source>
        <dbReference type="SAM" id="Phobius"/>
    </source>
</evidence>
<proteinExistence type="predicted"/>
<sequence>MPFPRPCQRQLSCLFTSLCKIFGRVWFWARLTLFPIFAFVFAHDLIPPALSCFQVLAAYSLLRSPGGRQVLLVSSRLSA</sequence>
<protein>
    <submittedName>
        <fullName evidence="2">Uncharacterized protein</fullName>
    </submittedName>
</protein>
<dbReference type="InParanoid" id="Q8ZZ66"/>
<dbReference type="HOGENOM" id="CLU_2597874_0_0_2"/>
<evidence type="ECO:0000313" key="3">
    <source>
        <dbReference type="Proteomes" id="UP000002439"/>
    </source>
</evidence>
<dbReference type="Proteomes" id="UP000002439">
    <property type="component" value="Chromosome"/>
</dbReference>